<protein>
    <submittedName>
        <fullName evidence="3">DUF58 domain-containing protein</fullName>
    </submittedName>
</protein>
<dbReference type="PANTHER" id="PTHR34351">
    <property type="entry name" value="SLR1927 PROTEIN-RELATED"/>
    <property type="match status" value="1"/>
</dbReference>
<keyword evidence="1" id="KW-0812">Transmembrane</keyword>
<keyword evidence="1" id="KW-0472">Membrane</keyword>
<dbReference type="Pfam" id="PF01882">
    <property type="entry name" value="DUF58"/>
    <property type="match status" value="1"/>
</dbReference>
<evidence type="ECO:0000256" key="1">
    <source>
        <dbReference type="SAM" id="Phobius"/>
    </source>
</evidence>
<reference evidence="3 4" key="1">
    <citation type="submission" date="2017-06" db="EMBL/GenBank/DDBJ databases">
        <title>Isolation and characterization of a thermophilic and butanogenic Thermoanaerobacterium thermosaccharolyticum M5 capable of efficient degradation of hemicellulose.</title>
        <authorList>
            <person name="Xin F."/>
            <person name="Jiang Y."/>
        </authorList>
    </citation>
    <scope>NUCLEOTIDE SEQUENCE [LARGE SCALE GENOMIC DNA]</scope>
    <source>
        <strain evidence="3 4">M5</strain>
    </source>
</reference>
<dbReference type="RefSeq" id="WP_094046315.1">
    <property type="nucleotide sequence ID" value="NZ_NKHD01000039.1"/>
</dbReference>
<proteinExistence type="predicted"/>
<dbReference type="EMBL" id="NKHD01000039">
    <property type="protein sequence ID" value="OXT06077.1"/>
    <property type="molecule type" value="Genomic_DNA"/>
</dbReference>
<comment type="caution">
    <text evidence="3">The sequence shown here is derived from an EMBL/GenBank/DDBJ whole genome shotgun (WGS) entry which is preliminary data.</text>
</comment>
<dbReference type="Proteomes" id="UP000215301">
    <property type="component" value="Unassembled WGS sequence"/>
</dbReference>
<feature type="domain" description="DUF58" evidence="2">
    <location>
        <begin position="187"/>
        <end position="266"/>
    </location>
</feature>
<dbReference type="PANTHER" id="PTHR34351:SF2">
    <property type="entry name" value="DUF58 DOMAIN-CONTAINING PROTEIN"/>
    <property type="match status" value="1"/>
</dbReference>
<gene>
    <name evidence="3" type="ORF">CE561_11630</name>
</gene>
<organism evidence="3 4">
    <name type="scientific">Thermoanaerobacterium thermosaccharolyticum</name>
    <name type="common">Clostridium thermosaccharolyticum</name>
    <dbReference type="NCBI Taxonomy" id="1517"/>
    <lineage>
        <taxon>Bacteria</taxon>
        <taxon>Bacillati</taxon>
        <taxon>Bacillota</taxon>
        <taxon>Clostridia</taxon>
        <taxon>Thermoanaerobacterales</taxon>
        <taxon>Thermoanaerobacteraceae</taxon>
        <taxon>Thermoanaerobacterium</taxon>
    </lineage>
</organism>
<accession>A0A231VD20</accession>
<sequence>MRNFILLLSFTTVSFLFAIFTGGEILYYIFFALSSILLLSILYSIIGRESIKLKIDIKDSEIHVGEKIGYKIKIKNKWFLPLIFIAIDDKNESFFPITTNLNPFQKKVIKRSIECKRRGIYKIGPVKIKLRDPFGIFEVKKTFNKKHKIIVYPNVYDISIELPAIAEIGRAEGKNKQYEDYTNLSNLREYIDGDSLKRVHWRISAKLQKLYVKEYEHTASNEVFIIWDLYRQHYKEDYNGMIDEKTAECVLSIAKYCLANGVPVSLVDYESNKLLVRCKSIKDFSIFKLLTLKLFPTYDSDFDEKLLNNIRRVSRESTLAIITPYVDENTVFTLSNINLHQNVIIFYTNKAPLEEETKRKLDNLGIKIISWGDKYEDIHKKVQYI</sequence>
<evidence type="ECO:0000313" key="3">
    <source>
        <dbReference type="EMBL" id="OXT06077.1"/>
    </source>
</evidence>
<dbReference type="AlphaFoldDB" id="A0A231VD20"/>
<evidence type="ECO:0000259" key="2">
    <source>
        <dbReference type="Pfam" id="PF01882"/>
    </source>
</evidence>
<dbReference type="InterPro" id="IPR002881">
    <property type="entry name" value="DUF58"/>
</dbReference>
<evidence type="ECO:0000313" key="4">
    <source>
        <dbReference type="Proteomes" id="UP000215301"/>
    </source>
</evidence>
<name>A0A231VD20_THETR</name>
<keyword evidence="1" id="KW-1133">Transmembrane helix</keyword>
<feature type="transmembrane region" description="Helical" evidence="1">
    <location>
        <begin position="28"/>
        <end position="46"/>
    </location>
</feature>